<evidence type="ECO:0000256" key="8">
    <source>
        <dbReference type="PROSITE-ProRule" id="PRU00169"/>
    </source>
</evidence>
<evidence type="ECO:0000256" key="2">
    <source>
        <dbReference type="ARBA" id="ARBA00023012"/>
    </source>
</evidence>
<dbReference type="SUPFAM" id="SSF52172">
    <property type="entry name" value="CheY-like"/>
    <property type="match status" value="1"/>
</dbReference>
<dbReference type="Proteomes" id="UP001515683">
    <property type="component" value="Unassembled WGS sequence"/>
</dbReference>
<dbReference type="InterPro" id="IPR011006">
    <property type="entry name" value="CheY-like_superfamily"/>
</dbReference>
<evidence type="ECO:0000259" key="10">
    <source>
        <dbReference type="PROSITE" id="PS50110"/>
    </source>
</evidence>
<dbReference type="PANTHER" id="PTHR48111:SF4">
    <property type="entry name" value="DNA-BINDING DUAL TRANSCRIPTIONAL REGULATOR OMPR"/>
    <property type="match status" value="1"/>
</dbReference>
<gene>
    <name evidence="12" type="ORF">F3J40_12195</name>
</gene>
<evidence type="ECO:0000256" key="4">
    <source>
        <dbReference type="ARBA" id="ARBA00023125"/>
    </source>
</evidence>
<evidence type="ECO:0000256" key="5">
    <source>
        <dbReference type="ARBA" id="ARBA00023163"/>
    </source>
</evidence>
<feature type="domain" description="Response regulatory" evidence="10">
    <location>
        <begin position="5"/>
        <end position="118"/>
    </location>
</feature>
<dbReference type="PANTHER" id="PTHR48111">
    <property type="entry name" value="REGULATOR OF RPOS"/>
    <property type="match status" value="1"/>
</dbReference>
<keyword evidence="3" id="KW-0805">Transcription regulation</keyword>
<dbReference type="RefSeq" id="WP_167014964.1">
    <property type="nucleotide sequence ID" value="NZ_VWXF01000004.1"/>
</dbReference>
<evidence type="ECO:0000313" key="13">
    <source>
        <dbReference type="Proteomes" id="UP001515683"/>
    </source>
</evidence>
<sequence length="240" mass="26793">MNDATLLLVEDDPDISTPMANYLMNNGYRVVVCESAESAQQWLKSHKADLILLDIMLPGESGLDFCRRLRGGYCPPIIMVTALDDPIDNVVGLELGADDYVAKPFDLSVLLARIRAVLRRVNGAEQAAVKTGGEHVIHFANCTFYPLRRYLHGPTGIRKSLTAGETDLLLVLCQNGKKVLSREDLIDLMRGENGSAASMRSVDLLISRLRRKLVFDDMKEELIQTFRNNGYLFRPEVRGL</sequence>
<dbReference type="Gene3D" id="1.10.10.10">
    <property type="entry name" value="Winged helix-like DNA-binding domain superfamily/Winged helix DNA-binding domain"/>
    <property type="match status" value="1"/>
</dbReference>
<name>A0ABX0RAH0_9GAMM</name>
<evidence type="ECO:0000259" key="11">
    <source>
        <dbReference type="PROSITE" id="PS51755"/>
    </source>
</evidence>
<evidence type="ECO:0000256" key="1">
    <source>
        <dbReference type="ARBA" id="ARBA00022553"/>
    </source>
</evidence>
<protein>
    <recommendedName>
        <fullName evidence="6">DNA-binding dual transcriptional regulator OmpR</fullName>
    </recommendedName>
    <alternativeName>
        <fullName evidence="7">Transcriptional regulatory protein OmpR</fullName>
    </alternativeName>
</protein>
<dbReference type="EMBL" id="VWXF01000004">
    <property type="protein sequence ID" value="NIF22356.1"/>
    <property type="molecule type" value="Genomic_DNA"/>
</dbReference>
<dbReference type="CDD" id="cd00383">
    <property type="entry name" value="trans_reg_C"/>
    <property type="match status" value="1"/>
</dbReference>
<dbReference type="CDD" id="cd17574">
    <property type="entry name" value="REC_OmpR"/>
    <property type="match status" value="1"/>
</dbReference>
<keyword evidence="5" id="KW-0804">Transcription</keyword>
<dbReference type="InterPro" id="IPR016032">
    <property type="entry name" value="Sig_transdc_resp-reg_C-effctor"/>
</dbReference>
<dbReference type="InterPro" id="IPR001867">
    <property type="entry name" value="OmpR/PhoB-type_DNA-bd"/>
</dbReference>
<feature type="DNA-binding region" description="OmpR/PhoB-type" evidence="9">
    <location>
        <begin position="134"/>
        <end position="235"/>
    </location>
</feature>
<feature type="domain" description="OmpR/PhoB-type" evidence="11">
    <location>
        <begin position="134"/>
        <end position="235"/>
    </location>
</feature>
<dbReference type="Gene3D" id="6.10.250.690">
    <property type="match status" value="1"/>
</dbReference>
<dbReference type="SUPFAM" id="SSF46894">
    <property type="entry name" value="C-terminal effector domain of the bipartite response regulators"/>
    <property type="match status" value="1"/>
</dbReference>
<proteinExistence type="predicted"/>
<keyword evidence="2" id="KW-0902">Two-component regulatory system</keyword>
<dbReference type="InterPro" id="IPR039420">
    <property type="entry name" value="WalR-like"/>
</dbReference>
<dbReference type="PROSITE" id="PS51755">
    <property type="entry name" value="OMPR_PHOB"/>
    <property type="match status" value="1"/>
</dbReference>
<dbReference type="SMART" id="SM00862">
    <property type="entry name" value="Trans_reg_C"/>
    <property type="match status" value="1"/>
</dbReference>
<comment type="caution">
    <text evidence="12">The sequence shown here is derived from an EMBL/GenBank/DDBJ whole genome shotgun (WGS) entry which is preliminary data.</text>
</comment>
<keyword evidence="4 9" id="KW-0238">DNA-binding</keyword>
<evidence type="ECO:0000313" key="12">
    <source>
        <dbReference type="EMBL" id="NIF22356.1"/>
    </source>
</evidence>
<dbReference type="InterPro" id="IPR001789">
    <property type="entry name" value="Sig_transdc_resp-reg_receiver"/>
</dbReference>
<reference evidence="12 13" key="1">
    <citation type="journal article" date="2019" name="bioRxiv">
        <title>Bacteria contribute to plant secondary compound degradation in a generalist herbivore system.</title>
        <authorList>
            <person name="Francoeur C.B."/>
            <person name="Khadempour L."/>
            <person name="Moreira-Soto R.D."/>
            <person name="Gotting K."/>
            <person name="Book A.J."/>
            <person name="Pinto-Tomas A.A."/>
            <person name="Keefover-Ring K."/>
            <person name="Currie C.R."/>
        </authorList>
    </citation>
    <scope>NUCLEOTIDE SEQUENCE [LARGE SCALE GENOMIC DNA]</scope>
    <source>
        <strain evidence="12">Acro-835</strain>
    </source>
</reference>
<dbReference type="Gene3D" id="3.40.50.2300">
    <property type="match status" value="1"/>
</dbReference>
<dbReference type="Pfam" id="PF00072">
    <property type="entry name" value="Response_reg"/>
    <property type="match status" value="1"/>
</dbReference>
<dbReference type="Pfam" id="PF00486">
    <property type="entry name" value="Trans_reg_C"/>
    <property type="match status" value="1"/>
</dbReference>
<feature type="modified residue" description="4-aspartylphosphate" evidence="8">
    <location>
        <position position="54"/>
    </location>
</feature>
<dbReference type="SMART" id="SM00448">
    <property type="entry name" value="REC"/>
    <property type="match status" value="1"/>
</dbReference>
<dbReference type="InterPro" id="IPR036388">
    <property type="entry name" value="WH-like_DNA-bd_sf"/>
</dbReference>
<keyword evidence="1 8" id="KW-0597">Phosphoprotein</keyword>
<evidence type="ECO:0000256" key="9">
    <source>
        <dbReference type="PROSITE-ProRule" id="PRU01091"/>
    </source>
</evidence>
<evidence type="ECO:0000256" key="7">
    <source>
        <dbReference type="ARBA" id="ARBA00041745"/>
    </source>
</evidence>
<evidence type="ECO:0000256" key="6">
    <source>
        <dbReference type="ARBA" id="ARBA00040496"/>
    </source>
</evidence>
<dbReference type="PROSITE" id="PS50110">
    <property type="entry name" value="RESPONSE_REGULATORY"/>
    <property type="match status" value="1"/>
</dbReference>
<evidence type="ECO:0000256" key="3">
    <source>
        <dbReference type="ARBA" id="ARBA00023015"/>
    </source>
</evidence>
<organism evidence="12 13">
    <name type="scientific">Candidatus Pantoea multigeneris</name>
    <dbReference type="NCBI Taxonomy" id="2608357"/>
    <lineage>
        <taxon>Bacteria</taxon>
        <taxon>Pseudomonadati</taxon>
        <taxon>Pseudomonadota</taxon>
        <taxon>Gammaproteobacteria</taxon>
        <taxon>Enterobacterales</taxon>
        <taxon>Erwiniaceae</taxon>
        <taxon>Pantoea</taxon>
    </lineage>
</organism>
<accession>A0ABX0RAH0</accession>
<keyword evidence="13" id="KW-1185">Reference proteome</keyword>